<accession>A0AAU1UGJ7</accession>
<organism evidence="1">
    <name type="scientific">Streptomyces sp. NBC_00119</name>
    <dbReference type="NCBI Taxonomy" id="2975659"/>
    <lineage>
        <taxon>Bacteria</taxon>
        <taxon>Bacillati</taxon>
        <taxon>Actinomycetota</taxon>
        <taxon>Actinomycetes</taxon>
        <taxon>Kitasatosporales</taxon>
        <taxon>Streptomycetaceae</taxon>
        <taxon>Streptomyces</taxon>
    </lineage>
</organism>
<proteinExistence type="predicted"/>
<gene>
    <name evidence="1" type="ORF">OHU69_41955</name>
</gene>
<reference evidence="1" key="1">
    <citation type="submission" date="2022-10" db="EMBL/GenBank/DDBJ databases">
        <title>The complete genomes of actinobacterial strains from the NBC collection.</title>
        <authorList>
            <person name="Joergensen T.S."/>
            <person name="Alvarez Arevalo M."/>
            <person name="Sterndorff E.B."/>
            <person name="Faurdal D."/>
            <person name="Vuksanovic O."/>
            <person name="Mourched A.-S."/>
            <person name="Charusanti P."/>
            <person name="Shaw S."/>
            <person name="Blin K."/>
            <person name="Weber T."/>
        </authorList>
    </citation>
    <scope>NUCLEOTIDE SEQUENCE</scope>
    <source>
        <strain evidence="1">NBC_00119</strain>
    </source>
</reference>
<name>A0AAU1UGJ7_9ACTN</name>
<sequence>MSLTGAVMRDSWSLVERRAAVPVLPQHLFGHRAYTTLLTAGLSFQVATLPVGISRRCTSSTAAATRPPPPGCCSCRSGTTAGNRLTTTTALHPGPSMAGITIATQPGAPRTDMGIATASSAQLRLPFNVSTSHCGFCQP</sequence>
<evidence type="ECO:0000313" key="1">
    <source>
        <dbReference type="EMBL" id="WTS17038.1"/>
    </source>
</evidence>
<dbReference type="AlphaFoldDB" id="A0AAU1UGJ7"/>
<dbReference type="EMBL" id="CP108195">
    <property type="protein sequence ID" value="WTS17038.1"/>
    <property type="molecule type" value="Genomic_DNA"/>
</dbReference>
<protein>
    <submittedName>
        <fullName evidence="1">Uncharacterized protein</fullName>
    </submittedName>
</protein>